<dbReference type="PANTHER" id="PTHR37542">
    <property type="entry name" value="HELO DOMAIN-CONTAINING PROTEIN-RELATED"/>
    <property type="match status" value="1"/>
</dbReference>
<dbReference type="Proteomes" id="UP000785200">
    <property type="component" value="Unassembled WGS sequence"/>
</dbReference>
<evidence type="ECO:0008006" key="3">
    <source>
        <dbReference type="Google" id="ProtNLM"/>
    </source>
</evidence>
<dbReference type="OrthoDB" id="1911848at2759"/>
<gene>
    <name evidence="1" type="ORF">D0Z07_7172</name>
</gene>
<evidence type="ECO:0000313" key="2">
    <source>
        <dbReference type="Proteomes" id="UP000785200"/>
    </source>
</evidence>
<dbReference type="EMBL" id="VNKQ01000013">
    <property type="protein sequence ID" value="KAG0647203.1"/>
    <property type="molecule type" value="Genomic_DNA"/>
</dbReference>
<comment type="caution">
    <text evidence="1">The sequence shown here is derived from an EMBL/GenBank/DDBJ whole genome shotgun (WGS) entry which is preliminary data.</text>
</comment>
<reference evidence="1" key="1">
    <citation type="submission" date="2019-07" db="EMBL/GenBank/DDBJ databases">
        <title>Hyphodiscus hymeniophilus genome sequencing and assembly.</title>
        <authorList>
            <person name="Kramer G."/>
            <person name="Nodwell J."/>
        </authorList>
    </citation>
    <scope>NUCLEOTIDE SEQUENCE</scope>
    <source>
        <strain evidence="1">ATCC 34498</strain>
    </source>
</reference>
<dbReference type="AlphaFoldDB" id="A0A9P7AUX8"/>
<evidence type="ECO:0000313" key="1">
    <source>
        <dbReference type="EMBL" id="KAG0647203.1"/>
    </source>
</evidence>
<organism evidence="1 2">
    <name type="scientific">Hyphodiscus hymeniophilus</name>
    <dbReference type="NCBI Taxonomy" id="353542"/>
    <lineage>
        <taxon>Eukaryota</taxon>
        <taxon>Fungi</taxon>
        <taxon>Dikarya</taxon>
        <taxon>Ascomycota</taxon>
        <taxon>Pezizomycotina</taxon>
        <taxon>Leotiomycetes</taxon>
        <taxon>Helotiales</taxon>
        <taxon>Hyphodiscaceae</taxon>
        <taxon>Hyphodiscus</taxon>
    </lineage>
</organism>
<accession>A0A9P7AUX8</accession>
<protein>
    <recommendedName>
        <fullName evidence="3">Prion-inhibition and propagation HeLo domain-containing protein</fullName>
    </recommendedName>
</protein>
<sequence length="407" mass="47376">MALEVYGIVTAALGLLPLCRDGLDMMKDVFNASKALELALTSRVKRYDEWRDIWRDDDGNEDKKFEIYAKSSPESAKWLLRQLALLSQALFDVHQLEDEYGFRQTERTNREPKDLSQFRLKTGQELTHEMQTSFLERCKVNLSFIKKCKFVLKKKDTAWKELTDLLKEYNENLRSYGPKVDLEKMIKGEFEFLRALQQNELRRRAEASAYEAKRSRPESREAKRYQEIALAASFSTVVKYERQHGVYKFSMSDFRLDPAYMLSSSDSSTMALLFDYPVRKEHRVVLIEWVDILDRDYEHDTRIKTLMLAAPKPGQLLLPTCYGMVEDPRTRMFGLVLAPPAHIRSNLPPILPAGAISQKRMPVSLMELLEKKHPSCQMILDLGIRFRLAKKLVDAVHMMHCVCWVHK</sequence>
<proteinExistence type="predicted"/>
<keyword evidence="2" id="KW-1185">Reference proteome</keyword>
<dbReference type="InterPro" id="IPR038305">
    <property type="entry name" value="HeLo_sf"/>
</dbReference>
<name>A0A9P7AUX8_9HELO</name>
<dbReference type="Gene3D" id="1.20.120.1020">
    <property type="entry name" value="Prion-inhibition and propagation, HeLo domain"/>
    <property type="match status" value="1"/>
</dbReference>
<dbReference type="PANTHER" id="PTHR37542:SF3">
    <property type="entry name" value="PRION-INHIBITION AND PROPAGATION HELO DOMAIN-CONTAINING PROTEIN"/>
    <property type="match status" value="1"/>
</dbReference>